<dbReference type="EMBL" id="NEVM01000001">
    <property type="protein sequence ID" value="OZI37273.1"/>
    <property type="molecule type" value="Genomic_DNA"/>
</dbReference>
<evidence type="ECO:0000256" key="1">
    <source>
        <dbReference type="SAM" id="Phobius"/>
    </source>
</evidence>
<keyword evidence="1" id="KW-1133">Transmembrane helix</keyword>
<accession>A0A261SLU2</accession>
<evidence type="ECO:0000313" key="3">
    <source>
        <dbReference type="Proteomes" id="UP000216020"/>
    </source>
</evidence>
<keyword evidence="1" id="KW-0472">Membrane</keyword>
<name>A0A261SLU2_9BORD</name>
<gene>
    <name evidence="2" type="ORF">CAL29_02270</name>
</gene>
<sequence length="89" mass="9556">MDNALTRLFRALAVTLLALVGAAMALLFMASTAIAVGILYLVAKVRGKPFGVRAYWHQRQQGGRGPVGAGAPFPPVRPDVIDVEVREVR</sequence>
<feature type="transmembrane region" description="Helical" evidence="1">
    <location>
        <begin position="12"/>
        <end position="43"/>
    </location>
</feature>
<proteinExistence type="predicted"/>
<evidence type="ECO:0000313" key="2">
    <source>
        <dbReference type="EMBL" id="OZI37273.1"/>
    </source>
</evidence>
<organism evidence="2 3">
    <name type="scientific">Bordetella genomosp. 10</name>
    <dbReference type="NCBI Taxonomy" id="1416804"/>
    <lineage>
        <taxon>Bacteria</taxon>
        <taxon>Pseudomonadati</taxon>
        <taxon>Pseudomonadota</taxon>
        <taxon>Betaproteobacteria</taxon>
        <taxon>Burkholderiales</taxon>
        <taxon>Alcaligenaceae</taxon>
        <taxon>Bordetella</taxon>
    </lineage>
</organism>
<protein>
    <submittedName>
        <fullName evidence="2">Uncharacterized protein</fullName>
    </submittedName>
</protein>
<reference evidence="3" key="1">
    <citation type="submission" date="2017-05" db="EMBL/GenBank/DDBJ databases">
        <title>Complete and WGS of Bordetella genogroups.</title>
        <authorList>
            <person name="Spilker T."/>
            <person name="Lipuma J."/>
        </authorList>
    </citation>
    <scope>NUCLEOTIDE SEQUENCE [LARGE SCALE GENOMIC DNA]</scope>
    <source>
        <strain evidence="3">AU16122</strain>
    </source>
</reference>
<dbReference type="OrthoDB" id="8662218at2"/>
<dbReference type="AlphaFoldDB" id="A0A261SLU2"/>
<dbReference type="Proteomes" id="UP000216020">
    <property type="component" value="Unassembled WGS sequence"/>
</dbReference>
<keyword evidence="3" id="KW-1185">Reference proteome</keyword>
<comment type="caution">
    <text evidence="2">The sequence shown here is derived from an EMBL/GenBank/DDBJ whole genome shotgun (WGS) entry which is preliminary data.</text>
</comment>
<keyword evidence="1" id="KW-0812">Transmembrane</keyword>
<dbReference type="RefSeq" id="WP_094851381.1">
    <property type="nucleotide sequence ID" value="NZ_NEVM01000001.1"/>
</dbReference>